<dbReference type="GO" id="GO:0005524">
    <property type="term" value="F:ATP binding"/>
    <property type="evidence" value="ECO:0007669"/>
    <property type="project" value="UniProtKB-UniRule"/>
</dbReference>
<organism evidence="7 8">
    <name type="scientific">Romeriopsis navalis LEGE 11480</name>
    <dbReference type="NCBI Taxonomy" id="2777977"/>
    <lineage>
        <taxon>Bacteria</taxon>
        <taxon>Bacillati</taxon>
        <taxon>Cyanobacteriota</taxon>
        <taxon>Cyanophyceae</taxon>
        <taxon>Leptolyngbyales</taxon>
        <taxon>Leptolyngbyaceae</taxon>
        <taxon>Romeriopsis</taxon>
        <taxon>Romeriopsis navalis</taxon>
    </lineage>
</organism>
<comment type="caution">
    <text evidence="7">The sequence shown here is derived from an EMBL/GenBank/DDBJ whole genome shotgun (WGS) entry which is preliminary data.</text>
</comment>
<sequence length="559" mass="62943">MSAPPSNEPLNNRYQLVELVGRGAMGRVYKAKDLRLGGSTVAIKFLAQTLLNERMRSRFWSEASICAQLGQKSIHIIRVTDYDLDPDDVPFYAMEFLEGQGLNEIIREKPIPLARFLSLTRQICLGLQAAHEGIEVDGNLCPIIHRDIKPSNIMLMQDPSLGEFVKVLDFGISKLLQEDSGQTSTYMGTMVYSSPEQMEGRELTARSDIYSLGVMTYEMLTGELPVMAETHSFGGWLKAHMTQQPRAFAQTKAGSSLPKPLENLIMSCLAKEPQDRPNSVQDILQALMPIEERFKGAKDLSDRISQALNRQAKEAAQSLAQEPVVPPAAPPKEAVPLPQLQPLPVPEKPLTIDTPRKVGPVSIEDELLRGAQWPVKEVPPAQVSFPKMMRVSGQPVVTLWVMLDSYEEVKKIKLSRLYNLVYKTFLCTPTPYPLALWITAFYNHMYHQDNGPRWMPCYLDLKTKQGMDMVRLLAAKGEYQLLLFAKELPQKCAYVTTIQINQALQSNLQEWVVNSATWRTLGDPKEGKKTSRQLLKDELNKLKPRIASELGRQGENQFH</sequence>
<evidence type="ECO:0000256" key="5">
    <source>
        <dbReference type="PROSITE-ProRule" id="PRU10141"/>
    </source>
</evidence>
<dbReference type="InterPro" id="IPR000719">
    <property type="entry name" value="Prot_kinase_dom"/>
</dbReference>
<dbReference type="SUPFAM" id="SSF56112">
    <property type="entry name" value="Protein kinase-like (PK-like)"/>
    <property type="match status" value="1"/>
</dbReference>
<dbReference type="AlphaFoldDB" id="A0A928VLY7"/>
<dbReference type="PANTHER" id="PTHR43289:SF34">
    <property type="entry name" value="SERINE_THREONINE-PROTEIN KINASE YBDM-RELATED"/>
    <property type="match status" value="1"/>
</dbReference>
<dbReference type="PROSITE" id="PS00108">
    <property type="entry name" value="PROTEIN_KINASE_ST"/>
    <property type="match status" value="1"/>
</dbReference>
<dbReference type="Gene3D" id="1.10.510.10">
    <property type="entry name" value="Transferase(Phosphotransferase) domain 1"/>
    <property type="match status" value="1"/>
</dbReference>
<dbReference type="PROSITE" id="PS00107">
    <property type="entry name" value="PROTEIN_KINASE_ATP"/>
    <property type="match status" value="1"/>
</dbReference>
<reference evidence="7" key="1">
    <citation type="submission" date="2020-10" db="EMBL/GenBank/DDBJ databases">
        <authorList>
            <person name="Castelo-Branco R."/>
            <person name="Eusebio N."/>
            <person name="Adriana R."/>
            <person name="Vieira A."/>
            <person name="Brugerolle De Fraissinette N."/>
            <person name="Rezende De Castro R."/>
            <person name="Schneider M.P."/>
            <person name="Vasconcelos V."/>
            <person name="Leao P.N."/>
        </authorList>
    </citation>
    <scope>NUCLEOTIDE SEQUENCE</scope>
    <source>
        <strain evidence="7">LEGE 11480</strain>
    </source>
</reference>
<dbReference type="Proteomes" id="UP000625316">
    <property type="component" value="Unassembled WGS sequence"/>
</dbReference>
<dbReference type="PANTHER" id="PTHR43289">
    <property type="entry name" value="MITOGEN-ACTIVATED PROTEIN KINASE KINASE KINASE 20-RELATED"/>
    <property type="match status" value="1"/>
</dbReference>
<dbReference type="InterPro" id="IPR017441">
    <property type="entry name" value="Protein_kinase_ATP_BS"/>
</dbReference>
<dbReference type="Gene3D" id="3.30.200.20">
    <property type="entry name" value="Phosphorylase Kinase, domain 1"/>
    <property type="match status" value="1"/>
</dbReference>
<name>A0A928VLY7_9CYAN</name>
<dbReference type="CDD" id="cd14014">
    <property type="entry name" value="STKc_PknB_like"/>
    <property type="match status" value="1"/>
</dbReference>
<evidence type="ECO:0000259" key="6">
    <source>
        <dbReference type="PROSITE" id="PS50011"/>
    </source>
</evidence>
<dbReference type="EMBL" id="JADEXQ010000002">
    <property type="protein sequence ID" value="MBE9028284.1"/>
    <property type="molecule type" value="Genomic_DNA"/>
</dbReference>
<dbReference type="Pfam" id="PF00069">
    <property type="entry name" value="Pkinase"/>
    <property type="match status" value="1"/>
</dbReference>
<dbReference type="InterPro" id="IPR008271">
    <property type="entry name" value="Ser/Thr_kinase_AS"/>
</dbReference>
<keyword evidence="1" id="KW-0808">Transferase</keyword>
<evidence type="ECO:0000313" key="8">
    <source>
        <dbReference type="Proteomes" id="UP000625316"/>
    </source>
</evidence>
<proteinExistence type="predicted"/>
<accession>A0A928VLY7</accession>
<keyword evidence="8" id="KW-1185">Reference proteome</keyword>
<evidence type="ECO:0000256" key="2">
    <source>
        <dbReference type="ARBA" id="ARBA00022741"/>
    </source>
</evidence>
<dbReference type="GO" id="GO:0004674">
    <property type="term" value="F:protein serine/threonine kinase activity"/>
    <property type="evidence" value="ECO:0007669"/>
    <property type="project" value="UniProtKB-KW"/>
</dbReference>
<evidence type="ECO:0000256" key="3">
    <source>
        <dbReference type="ARBA" id="ARBA00022777"/>
    </source>
</evidence>
<evidence type="ECO:0000256" key="1">
    <source>
        <dbReference type="ARBA" id="ARBA00022679"/>
    </source>
</evidence>
<feature type="binding site" evidence="5">
    <location>
        <position position="44"/>
    </location>
    <ligand>
        <name>ATP</name>
        <dbReference type="ChEBI" id="CHEBI:30616"/>
    </ligand>
</feature>
<keyword evidence="3 7" id="KW-0418">Kinase</keyword>
<dbReference type="RefSeq" id="WP_264323106.1">
    <property type="nucleotide sequence ID" value="NZ_JADEXQ010000002.1"/>
</dbReference>
<feature type="domain" description="Protein kinase" evidence="6">
    <location>
        <begin position="14"/>
        <end position="288"/>
    </location>
</feature>
<evidence type="ECO:0000256" key="4">
    <source>
        <dbReference type="ARBA" id="ARBA00022840"/>
    </source>
</evidence>
<dbReference type="SMART" id="SM00220">
    <property type="entry name" value="S_TKc"/>
    <property type="match status" value="1"/>
</dbReference>
<dbReference type="InterPro" id="IPR011009">
    <property type="entry name" value="Kinase-like_dom_sf"/>
</dbReference>
<protein>
    <submittedName>
        <fullName evidence="7">Serine/threonine protein kinase</fullName>
    </submittedName>
</protein>
<keyword evidence="7" id="KW-0723">Serine/threonine-protein kinase</keyword>
<evidence type="ECO:0000313" key="7">
    <source>
        <dbReference type="EMBL" id="MBE9028284.1"/>
    </source>
</evidence>
<keyword evidence="2 5" id="KW-0547">Nucleotide-binding</keyword>
<dbReference type="PROSITE" id="PS50011">
    <property type="entry name" value="PROTEIN_KINASE_DOM"/>
    <property type="match status" value="1"/>
</dbReference>
<gene>
    <name evidence="7" type="ORF">IQ266_00755</name>
</gene>
<keyword evidence="4 5" id="KW-0067">ATP-binding</keyword>